<feature type="region of interest" description="Disordered" evidence="1">
    <location>
        <begin position="102"/>
        <end position="121"/>
    </location>
</feature>
<proteinExistence type="predicted"/>
<dbReference type="EMBL" id="KV419394">
    <property type="protein sequence ID" value="KZS99152.1"/>
    <property type="molecule type" value="Genomic_DNA"/>
</dbReference>
<evidence type="ECO:0000313" key="2">
    <source>
        <dbReference type="EMBL" id="KZS99152.1"/>
    </source>
</evidence>
<name>A0A165AKD4_9AGAM</name>
<feature type="compositionally biased region" description="Polar residues" evidence="1">
    <location>
        <begin position="27"/>
        <end position="43"/>
    </location>
</feature>
<sequence>MQNRTRIHWRILRQVRTIGIQRMPMWTPSSDTSTYPPGLSTTRRTPKNPHRLRSGNIDNTTTKRRERNGSPRRVHSTHRSLHKNGRARGAHPRQFIIHYSTTKSHTTPQSPFPKPTQKHYLPIPQFTDTFKLELYNPRLHSQDRSNDRAPAT</sequence>
<dbReference type="AlphaFoldDB" id="A0A165AKD4"/>
<keyword evidence="3" id="KW-1185">Reference proteome</keyword>
<reference evidence="2 3" key="1">
    <citation type="journal article" date="2016" name="Mol. Biol. Evol.">
        <title>Comparative Genomics of Early-Diverging Mushroom-Forming Fungi Provides Insights into the Origins of Lignocellulose Decay Capabilities.</title>
        <authorList>
            <person name="Nagy L.G."/>
            <person name="Riley R."/>
            <person name="Tritt A."/>
            <person name="Adam C."/>
            <person name="Daum C."/>
            <person name="Floudas D."/>
            <person name="Sun H."/>
            <person name="Yadav J.S."/>
            <person name="Pangilinan J."/>
            <person name="Larsson K.H."/>
            <person name="Matsuura K."/>
            <person name="Barry K."/>
            <person name="Labutti K."/>
            <person name="Kuo R."/>
            <person name="Ohm R.A."/>
            <person name="Bhattacharya S.S."/>
            <person name="Shirouzu T."/>
            <person name="Yoshinaga Y."/>
            <person name="Martin F.M."/>
            <person name="Grigoriev I.V."/>
            <person name="Hibbett D.S."/>
        </authorList>
    </citation>
    <scope>NUCLEOTIDE SEQUENCE [LARGE SCALE GENOMIC DNA]</scope>
    <source>
        <strain evidence="2 3">HHB9708</strain>
    </source>
</reference>
<feature type="compositionally biased region" description="Basic residues" evidence="1">
    <location>
        <begin position="70"/>
        <end position="91"/>
    </location>
</feature>
<protein>
    <submittedName>
        <fullName evidence="2">Uncharacterized protein</fullName>
    </submittedName>
</protein>
<organism evidence="2 3">
    <name type="scientific">Sistotremastrum niveocremeum HHB9708</name>
    <dbReference type="NCBI Taxonomy" id="1314777"/>
    <lineage>
        <taxon>Eukaryota</taxon>
        <taxon>Fungi</taxon>
        <taxon>Dikarya</taxon>
        <taxon>Basidiomycota</taxon>
        <taxon>Agaricomycotina</taxon>
        <taxon>Agaricomycetes</taxon>
        <taxon>Sistotremastrales</taxon>
        <taxon>Sistotremastraceae</taxon>
        <taxon>Sertulicium</taxon>
        <taxon>Sertulicium niveocremeum</taxon>
    </lineage>
</organism>
<accession>A0A165AKD4</accession>
<feature type="region of interest" description="Disordered" evidence="1">
    <location>
        <begin position="24"/>
        <end position="93"/>
    </location>
</feature>
<gene>
    <name evidence="2" type="ORF">SISNIDRAFT_13611</name>
</gene>
<evidence type="ECO:0000313" key="3">
    <source>
        <dbReference type="Proteomes" id="UP000076722"/>
    </source>
</evidence>
<evidence type="ECO:0000256" key="1">
    <source>
        <dbReference type="SAM" id="MobiDB-lite"/>
    </source>
</evidence>
<feature type="compositionally biased region" description="Basic residues" evidence="1">
    <location>
        <begin position="44"/>
        <end position="53"/>
    </location>
</feature>
<dbReference type="Proteomes" id="UP000076722">
    <property type="component" value="Unassembled WGS sequence"/>
</dbReference>